<gene>
    <name evidence="1" type="ORF">MFLAVUS_003241</name>
</gene>
<comment type="caution">
    <text evidence="1">The sequence shown here is derived from an EMBL/GenBank/DDBJ whole genome shotgun (WGS) entry which is preliminary data.</text>
</comment>
<dbReference type="Proteomes" id="UP001473302">
    <property type="component" value="Unassembled WGS sequence"/>
</dbReference>
<organism evidence="1 2">
    <name type="scientific">Mucor flavus</name>
    <dbReference type="NCBI Taxonomy" id="439312"/>
    <lineage>
        <taxon>Eukaryota</taxon>
        <taxon>Fungi</taxon>
        <taxon>Fungi incertae sedis</taxon>
        <taxon>Mucoromycota</taxon>
        <taxon>Mucoromycotina</taxon>
        <taxon>Mucoromycetes</taxon>
        <taxon>Mucorales</taxon>
        <taxon>Mucorineae</taxon>
        <taxon>Mucoraceae</taxon>
        <taxon>Mucor</taxon>
    </lineage>
</organism>
<accession>A0ABP9YSJ9</accession>
<dbReference type="EMBL" id="BAABUK010000006">
    <property type="protein sequence ID" value="GAA5809826.1"/>
    <property type="molecule type" value="Genomic_DNA"/>
</dbReference>
<sequence>MEHHLRFDDMKRHQKLLMVKEYENNALLEEYARLPGPNIDGIIGIPNLNLDFILVEVSGTPCSASENYNHYKGDMNKIGKNLKYMFKIIITKKVEASIKIPVEPILFASTMPKFVSQMFDLGEKIEHFAKEVENFLAITDSF</sequence>
<keyword evidence="2" id="KW-1185">Reference proteome</keyword>
<protein>
    <submittedName>
        <fullName evidence="1">Uncharacterized protein</fullName>
    </submittedName>
</protein>
<name>A0ABP9YSJ9_9FUNG</name>
<reference evidence="1 2" key="1">
    <citation type="submission" date="2024-04" db="EMBL/GenBank/DDBJ databases">
        <title>genome sequences of Mucor flavus KT1a and Helicostylum pulchrum KT1b strains isolated from the surface of a dry-aged beef.</title>
        <authorList>
            <person name="Toyotome T."/>
            <person name="Hosono M."/>
            <person name="Torimaru M."/>
            <person name="Fukuda K."/>
            <person name="Mikami N."/>
        </authorList>
    </citation>
    <scope>NUCLEOTIDE SEQUENCE [LARGE SCALE GENOMIC DNA]</scope>
    <source>
        <strain evidence="1 2">KT1a</strain>
    </source>
</reference>
<evidence type="ECO:0000313" key="1">
    <source>
        <dbReference type="EMBL" id="GAA5809826.1"/>
    </source>
</evidence>
<evidence type="ECO:0000313" key="2">
    <source>
        <dbReference type="Proteomes" id="UP001473302"/>
    </source>
</evidence>
<proteinExistence type="predicted"/>